<sequence length="89" mass="9485">MTPNPVCCTSCTDLESVARLMVRRDCGEIPGVENLELIRLPQPSQGKDTMHITAGACMSTSCVTATLETSLENCCKTDRKKLAPARAGG</sequence>
<protein>
    <submittedName>
        <fullName evidence="1">Uncharacterized protein</fullName>
    </submittedName>
</protein>
<gene>
    <name evidence="1" type="ORF">MSZNOR_0853</name>
</gene>
<proteinExistence type="predicted"/>
<name>A0ABM9HXZ6_9GAMM</name>
<organism evidence="1 2">
    <name type="scientific">Methylocaldum szegediense</name>
    <dbReference type="NCBI Taxonomy" id="73780"/>
    <lineage>
        <taxon>Bacteria</taxon>
        <taxon>Pseudomonadati</taxon>
        <taxon>Pseudomonadota</taxon>
        <taxon>Gammaproteobacteria</taxon>
        <taxon>Methylococcales</taxon>
        <taxon>Methylococcaceae</taxon>
        <taxon>Methylocaldum</taxon>
    </lineage>
</organism>
<evidence type="ECO:0000313" key="1">
    <source>
        <dbReference type="EMBL" id="CAI8761470.1"/>
    </source>
</evidence>
<evidence type="ECO:0000313" key="2">
    <source>
        <dbReference type="Proteomes" id="UP001162030"/>
    </source>
</evidence>
<reference evidence="1 2" key="1">
    <citation type="submission" date="2023-03" db="EMBL/GenBank/DDBJ databases">
        <authorList>
            <person name="Pearce D."/>
        </authorList>
    </citation>
    <scope>NUCLEOTIDE SEQUENCE [LARGE SCALE GENOMIC DNA]</scope>
    <source>
        <strain evidence="1">Msz</strain>
    </source>
</reference>
<keyword evidence="2" id="KW-1185">Reference proteome</keyword>
<dbReference type="EMBL" id="OX458333">
    <property type="protein sequence ID" value="CAI8761470.1"/>
    <property type="molecule type" value="Genomic_DNA"/>
</dbReference>
<accession>A0ABM9HXZ6</accession>
<dbReference type="Proteomes" id="UP001162030">
    <property type="component" value="Chromosome"/>
</dbReference>